<dbReference type="Proteomes" id="UP000236752">
    <property type="component" value="Unassembled WGS sequence"/>
</dbReference>
<proteinExistence type="predicted"/>
<feature type="signal peptide" evidence="1">
    <location>
        <begin position="1"/>
        <end position="20"/>
    </location>
</feature>
<gene>
    <name evidence="2" type="ORF">SAMN04488045_3456</name>
</gene>
<dbReference type="OrthoDB" id="5801444at2"/>
<protein>
    <submittedName>
        <fullName evidence="2">Uncharacterized protein</fullName>
    </submittedName>
</protein>
<evidence type="ECO:0000313" key="2">
    <source>
        <dbReference type="EMBL" id="SEG58642.1"/>
    </source>
</evidence>
<evidence type="ECO:0000313" key="3">
    <source>
        <dbReference type="Proteomes" id="UP000236752"/>
    </source>
</evidence>
<dbReference type="AlphaFoldDB" id="A0A1H6BDA9"/>
<name>A0A1H6BDA9_9RHOB</name>
<feature type="chain" id="PRO_5009293727" evidence="1">
    <location>
        <begin position="21"/>
        <end position="225"/>
    </location>
</feature>
<organism evidence="2 3">
    <name type="scientific">Thalassococcus halodurans</name>
    <dbReference type="NCBI Taxonomy" id="373675"/>
    <lineage>
        <taxon>Bacteria</taxon>
        <taxon>Pseudomonadati</taxon>
        <taxon>Pseudomonadota</taxon>
        <taxon>Alphaproteobacteria</taxon>
        <taxon>Rhodobacterales</taxon>
        <taxon>Roseobacteraceae</taxon>
        <taxon>Thalassococcus</taxon>
    </lineage>
</organism>
<dbReference type="EMBL" id="FNUZ01000007">
    <property type="protein sequence ID" value="SEG58642.1"/>
    <property type="molecule type" value="Genomic_DNA"/>
</dbReference>
<keyword evidence="1" id="KW-0732">Signal</keyword>
<dbReference type="RefSeq" id="WP_103911609.1">
    <property type="nucleotide sequence ID" value="NZ_FNUZ01000007.1"/>
</dbReference>
<evidence type="ECO:0000256" key="1">
    <source>
        <dbReference type="SAM" id="SignalP"/>
    </source>
</evidence>
<reference evidence="2 3" key="1">
    <citation type="submission" date="2016-10" db="EMBL/GenBank/DDBJ databases">
        <authorList>
            <person name="de Groot N.N."/>
        </authorList>
    </citation>
    <scope>NUCLEOTIDE SEQUENCE [LARGE SCALE GENOMIC DNA]</scope>
    <source>
        <strain evidence="2 3">DSM 26915</strain>
    </source>
</reference>
<accession>A0A1H6BDA9</accession>
<sequence length="225" mass="24441">MLRILATLCALAIAAPAVSAAEGSGNETYDVLFKNGTLDDIPEGAELVYSRSSGNPVKPEISKRDTGDIALTITPADKPVARLEFTQFGGQKRNLGSFPASVGNPMIMYFYETVVRDMAEISGGSPFYIRNRVKDSLIQPADITTGEAEFDGKTIPITTVKIHPFDGDPNADRMMGFGDLELIVQMSDEVPGWYLSLTAAAPDAKHEDAWIYLSQITFKELETAQ</sequence>
<keyword evidence="3" id="KW-1185">Reference proteome</keyword>